<evidence type="ECO:0000313" key="1">
    <source>
        <dbReference type="EMBL" id="GAH47899.1"/>
    </source>
</evidence>
<protein>
    <submittedName>
        <fullName evidence="1">Uncharacterized protein</fullName>
    </submittedName>
</protein>
<name>X1H207_9ZZZZ</name>
<reference evidence="1" key="1">
    <citation type="journal article" date="2014" name="Front. Microbiol.">
        <title>High frequency of phylogenetically diverse reductive dehalogenase-homologous genes in deep subseafloor sedimentary metagenomes.</title>
        <authorList>
            <person name="Kawai M."/>
            <person name="Futagami T."/>
            <person name="Toyoda A."/>
            <person name="Takaki Y."/>
            <person name="Nishi S."/>
            <person name="Hori S."/>
            <person name="Arai W."/>
            <person name="Tsubouchi T."/>
            <person name="Morono Y."/>
            <person name="Uchiyama I."/>
            <person name="Ito T."/>
            <person name="Fujiyama A."/>
            <person name="Inagaki F."/>
            <person name="Takami H."/>
        </authorList>
    </citation>
    <scope>NUCLEOTIDE SEQUENCE</scope>
    <source>
        <strain evidence="1">Expedition CK06-06</strain>
    </source>
</reference>
<comment type="caution">
    <text evidence="1">The sequence shown here is derived from an EMBL/GenBank/DDBJ whole genome shotgun (WGS) entry which is preliminary data.</text>
</comment>
<accession>X1H207</accession>
<sequence length="114" mass="13310">PSNDGQRLLEEMLSFRQQLIQDAQAEPSKLIRWLYENQGVRRFDASNRLFLILIDLSNFFDSWKLKRAKPLLDSVITRYLDDAYSSPGRSLEFTWEGTDYKIVSDAIIIIKPRG</sequence>
<gene>
    <name evidence="1" type="ORF">S03H2_37212</name>
</gene>
<feature type="non-terminal residue" evidence="1">
    <location>
        <position position="1"/>
    </location>
</feature>
<organism evidence="1">
    <name type="scientific">marine sediment metagenome</name>
    <dbReference type="NCBI Taxonomy" id="412755"/>
    <lineage>
        <taxon>unclassified sequences</taxon>
        <taxon>metagenomes</taxon>
        <taxon>ecological metagenomes</taxon>
    </lineage>
</organism>
<dbReference type="AlphaFoldDB" id="X1H207"/>
<proteinExistence type="predicted"/>
<dbReference type="EMBL" id="BARU01022883">
    <property type="protein sequence ID" value="GAH47899.1"/>
    <property type="molecule type" value="Genomic_DNA"/>
</dbReference>